<feature type="region of interest" description="Disordered" evidence="1">
    <location>
        <begin position="1"/>
        <end position="62"/>
    </location>
</feature>
<keyword evidence="3" id="KW-1185">Reference proteome</keyword>
<dbReference type="STRING" id="485914.Hmuk_1266"/>
<dbReference type="AlphaFoldDB" id="C7P2R5"/>
<name>C7P2R5_HALMD</name>
<feature type="compositionally biased region" description="Basic and acidic residues" evidence="1">
    <location>
        <begin position="26"/>
        <end position="44"/>
    </location>
</feature>
<sequence length="62" mass="7055">MLAGEESSISHERSEWLPFSSTVLREGPRSERSERGDPTRKTVVEDEPESTDDQRALSHSLR</sequence>
<dbReference type="HOGENOM" id="CLU_2893144_0_0_2"/>
<evidence type="ECO:0000256" key="1">
    <source>
        <dbReference type="SAM" id="MobiDB-lite"/>
    </source>
</evidence>
<dbReference type="Proteomes" id="UP000001746">
    <property type="component" value="Chromosome"/>
</dbReference>
<evidence type="ECO:0000313" key="2">
    <source>
        <dbReference type="EMBL" id="ACV47387.1"/>
    </source>
</evidence>
<dbReference type="EMBL" id="CP001688">
    <property type="protein sequence ID" value="ACV47387.1"/>
    <property type="molecule type" value="Genomic_DNA"/>
</dbReference>
<evidence type="ECO:0000313" key="3">
    <source>
        <dbReference type="Proteomes" id="UP000001746"/>
    </source>
</evidence>
<accession>C7P2R5</accession>
<dbReference type="KEGG" id="hmu:Hmuk_1266"/>
<organism evidence="2 3">
    <name type="scientific">Halomicrobium mukohataei (strain ATCC 700874 / DSM 12286 / JCM 9738 / NCIMB 13541)</name>
    <name type="common">Haloarcula mukohataei</name>
    <dbReference type="NCBI Taxonomy" id="485914"/>
    <lineage>
        <taxon>Archaea</taxon>
        <taxon>Methanobacteriati</taxon>
        <taxon>Methanobacteriota</taxon>
        <taxon>Stenosarchaea group</taxon>
        <taxon>Halobacteria</taxon>
        <taxon>Halobacteriales</taxon>
        <taxon>Haloarculaceae</taxon>
        <taxon>Halomicrobium</taxon>
    </lineage>
</organism>
<reference evidence="2 3" key="1">
    <citation type="journal article" date="2009" name="Stand. Genomic Sci.">
        <title>Complete genome sequence of Halomicrobium mukohataei type strain (arg-2).</title>
        <authorList>
            <person name="Tindall B.J."/>
            <person name="Schneider S."/>
            <person name="Lapidus A."/>
            <person name="Copeland A."/>
            <person name="Glavina Del Rio T."/>
            <person name="Nolan M."/>
            <person name="Lucas S."/>
            <person name="Chen F."/>
            <person name="Tice H."/>
            <person name="Cheng J.F."/>
            <person name="Saunders E."/>
            <person name="Bruce D."/>
            <person name="Goodwin L."/>
            <person name="Pitluck S."/>
            <person name="Mikhailova N."/>
            <person name="Pati A."/>
            <person name="Ivanova N."/>
            <person name="Mavrommatis K."/>
            <person name="Chen A."/>
            <person name="Palaniappan K."/>
            <person name="Chain P."/>
            <person name="Land M."/>
            <person name="Hauser L."/>
            <person name="Chang Y.J."/>
            <person name="Jeffries C.D."/>
            <person name="Brettin T."/>
            <person name="Han C."/>
            <person name="Rohde M."/>
            <person name="Goker M."/>
            <person name="Bristow J."/>
            <person name="Eisen J.A."/>
            <person name="Markowitz V."/>
            <person name="Hugenholtz P."/>
            <person name="Klenk H.P."/>
            <person name="Kyrpides N.C."/>
            <person name="Detter J.C."/>
        </authorList>
    </citation>
    <scope>NUCLEOTIDE SEQUENCE [LARGE SCALE GENOMIC DNA]</scope>
    <source>
        <strain evidence="3">ATCC 700874 / DSM 12286 / JCM 9738 / NCIMB 13541</strain>
    </source>
</reference>
<proteinExistence type="predicted"/>
<protein>
    <submittedName>
        <fullName evidence="2">Uncharacterized protein</fullName>
    </submittedName>
</protein>
<gene>
    <name evidence="2" type="ordered locus">Hmuk_1266</name>
</gene>